<dbReference type="GO" id="GO:0032934">
    <property type="term" value="F:sterol binding"/>
    <property type="evidence" value="ECO:0007669"/>
    <property type="project" value="TreeGrafter"/>
</dbReference>
<evidence type="ECO:0000259" key="6">
    <source>
        <dbReference type="PROSITE" id="PS50003"/>
    </source>
</evidence>
<dbReference type="Gene3D" id="2.30.29.30">
    <property type="entry name" value="Pleckstrin-homology domain (PH domain)/Phosphotyrosine-binding domain (PTB)"/>
    <property type="match status" value="1"/>
</dbReference>
<dbReference type="InterPro" id="IPR001849">
    <property type="entry name" value="PH_domain"/>
</dbReference>
<sequence length="1002" mass="109607">MRFPPAGSNSCPADAMAGIEQLEIHSKSYIVRWVKVEEGHTISWSIQPHKKSINFGIFKHPGAVSAAGTPGGTQYPTLDDAVQTLQQLPGGDKKRGADNKNETDSTAREQLSAKGFLQIQWYGKCEADKVSMGRYAVPSGYGGMYGLIFDNTFSKQLSKTATFVLLTYPSSNPPHATHHMASAVSGGKNQSPKLTAAASDSVDSLQSHLATGNGGSRGNSVLGRNDSDQLIPTYHVGVLQKRRRKRGQGYASRFFSLDFATCTLSYFYNRNSSALRGAIPLSLAAISANERRREISIDSGAEIWHLKAGNVKDFGEWTTALERASTSARNPNKRDPGLPPSTKLGIDTAGLQVPTGSSPQEDREWQQVEALISRIVGTRDAVRRLSKNTAPGPAPRKASPSGLGLSGTLPSPRMDEQSDYFAATQPEKRSFWRRKSSTPTTPQMLQRGMGSQLAVPTPATVTTITANGSASQSPRRSRSSQEEGSMHDHCAALLRDLDDVLGDFSTLIASSKRRRMTTPRSPARVSMDSTSTGEFFDAEAGDLDRSQVVMIDRRSEEDTQLSEAEDEFATDVSSISSEVDDNKTEPNGAAALFPTKPKSLDPLPMPILVKRRKVIPAATQLPPSLIGFLRKNVGKDFSTISMPVSANEPISLLQRVAEQLEYSQLLDTAISHKNSTSRLLHVAAFAISQFSSSRAKERAMRKPFNPLLGETYELVRTDKEVPGGFRFVVEKVCHRPVRMACQADSANWSFNQSPAPVQNFWGKSAELITEGRVRIILRLPDGKEERYSWNTATVFLRNVVMGEKYVEPVGTMVVTNETTGAKASVEFKQKGMFGGRSEDVQVDSFGIDGAPTGISLTGTWTTSLKMLESGKGGGEIWHVGELVDNAAQRYGLTTFAAGLNEITELEKGRLPPTDGRLRPDQRALEVGDLDTAEALKARLEEAQRVRRREVEQKGQVHLPRWFIKVEGGDEGEEVWKLKSGKDGYWEERSRATWNGVENILAI</sequence>
<dbReference type="GO" id="GO:0035621">
    <property type="term" value="P:ER to Golgi ceramide transport"/>
    <property type="evidence" value="ECO:0007669"/>
    <property type="project" value="TreeGrafter"/>
</dbReference>
<dbReference type="InterPro" id="IPR037239">
    <property type="entry name" value="OSBP_sf"/>
</dbReference>
<dbReference type="InterPro" id="IPR036598">
    <property type="entry name" value="GOLD_dom_sf"/>
</dbReference>
<dbReference type="InterPro" id="IPR041680">
    <property type="entry name" value="PH_8"/>
</dbReference>
<gene>
    <name evidence="7" type="ORF">BJ875DRAFT_451936</name>
</gene>
<dbReference type="GO" id="GO:0120009">
    <property type="term" value="P:intermembrane lipid transfer"/>
    <property type="evidence" value="ECO:0007669"/>
    <property type="project" value="UniProtKB-ARBA"/>
</dbReference>
<dbReference type="GO" id="GO:0006887">
    <property type="term" value="P:exocytosis"/>
    <property type="evidence" value="ECO:0007669"/>
    <property type="project" value="TreeGrafter"/>
</dbReference>
<feature type="compositionally biased region" description="Basic and acidic residues" evidence="5">
    <location>
        <begin position="91"/>
        <end position="107"/>
    </location>
</feature>
<dbReference type="InterPro" id="IPR011993">
    <property type="entry name" value="PH-like_dom_sf"/>
</dbReference>
<dbReference type="PANTHER" id="PTHR10972:SF203">
    <property type="entry name" value="OXYSTEROL-BINDING PROTEIN HOMOLOG 3"/>
    <property type="match status" value="1"/>
</dbReference>
<dbReference type="SUPFAM" id="SSF101576">
    <property type="entry name" value="Supernatant protein factor (SPF), C-terminal domain"/>
    <property type="match status" value="1"/>
</dbReference>
<dbReference type="SUPFAM" id="SSF144000">
    <property type="entry name" value="Oxysterol-binding protein-like"/>
    <property type="match status" value="1"/>
</dbReference>
<dbReference type="Pfam" id="PF01237">
    <property type="entry name" value="Oxysterol_BP"/>
    <property type="match status" value="1"/>
</dbReference>
<dbReference type="FunFam" id="2.40.160.120:FF:000001">
    <property type="entry name" value="Oxysterol-binding protein"/>
    <property type="match status" value="1"/>
</dbReference>
<keyword evidence="3" id="KW-0445">Lipid transport</keyword>
<dbReference type="Gene3D" id="2.40.160.120">
    <property type="match status" value="1"/>
</dbReference>
<dbReference type="Proteomes" id="UP000824998">
    <property type="component" value="Unassembled WGS sequence"/>
</dbReference>
<dbReference type="PANTHER" id="PTHR10972">
    <property type="entry name" value="OXYSTEROL-BINDING PROTEIN-RELATED"/>
    <property type="match status" value="1"/>
</dbReference>
<dbReference type="Gene3D" id="3.30.70.3490">
    <property type="match status" value="1"/>
</dbReference>
<evidence type="ECO:0000256" key="5">
    <source>
        <dbReference type="SAM" id="MobiDB-lite"/>
    </source>
</evidence>
<keyword evidence="4" id="KW-0446">Lipid-binding</keyword>
<reference evidence="7" key="1">
    <citation type="journal article" date="2021" name="IMA Fungus">
        <title>Genomic characterization of three marine fungi, including Emericellopsis atlantica sp. nov. with signatures of a generalist lifestyle and marine biomass degradation.</title>
        <authorList>
            <person name="Hagestad O.C."/>
            <person name="Hou L."/>
            <person name="Andersen J.H."/>
            <person name="Hansen E.H."/>
            <person name="Altermark B."/>
            <person name="Li C."/>
            <person name="Kuhnert E."/>
            <person name="Cox R.J."/>
            <person name="Crous P.W."/>
            <person name="Spatafora J.W."/>
            <person name="Lail K."/>
            <person name="Amirebrahimi M."/>
            <person name="Lipzen A."/>
            <person name="Pangilinan J."/>
            <person name="Andreopoulos W."/>
            <person name="Hayes R.D."/>
            <person name="Ng V."/>
            <person name="Grigoriev I.V."/>
            <person name="Jackson S.A."/>
            <person name="Sutton T.D.S."/>
            <person name="Dobson A.D.W."/>
            <person name="Rama T."/>
        </authorList>
    </citation>
    <scope>NUCLEOTIDE SEQUENCE</scope>
    <source>
        <strain evidence="7">TRa018bII</strain>
    </source>
</reference>
<evidence type="ECO:0000313" key="8">
    <source>
        <dbReference type="Proteomes" id="UP000824998"/>
    </source>
</evidence>
<proteinExistence type="inferred from homology"/>
<dbReference type="GO" id="GO:0006897">
    <property type="term" value="P:endocytosis"/>
    <property type="evidence" value="ECO:0007669"/>
    <property type="project" value="TreeGrafter"/>
</dbReference>
<feature type="compositionally biased region" description="Low complexity" evidence="5">
    <location>
        <begin position="454"/>
        <end position="474"/>
    </location>
</feature>
<evidence type="ECO:0000256" key="2">
    <source>
        <dbReference type="ARBA" id="ARBA00022448"/>
    </source>
</evidence>
<dbReference type="SMART" id="SM00233">
    <property type="entry name" value="PH"/>
    <property type="match status" value="1"/>
</dbReference>
<feature type="region of interest" description="Disordered" evidence="5">
    <location>
        <begin position="556"/>
        <end position="588"/>
    </location>
</feature>
<dbReference type="GO" id="GO:0097038">
    <property type="term" value="C:perinuclear endoplasmic reticulum"/>
    <property type="evidence" value="ECO:0007669"/>
    <property type="project" value="TreeGrafter"/>
</dbReference>
<protein>
    <submittedName>
        <fullName evidence="7">Oxysterol-binding protein-domain-containing protein</fullName>
    </submittedName>
</protein>
<dbReference type="InterPro" id="IPR000648">
    <property type="entry name" value="Oxysterol-bd"/>
</dbReference>
<feature type="compositionally biased region" description="Polar residues" evidence="5">
    <location>
        <begin position="201"/>
        <end position="210"/>
    </location>
</feature>
<dbReference type="GO" id="GO:0034727">
    <property type="term" value="P:piecemeal microautophagy of the nucleus"/>
    <property type="evidence" value="ECO:0007669"/>
    <property type="project" value="TreeGrafter"/>
</dbReference>
<dbReference type="CDD" id="cd13289">
    <property type="entry name" value="PH_Osh3p_yeast"/>
    <property type="match status" value="1"/>
</dbReference>
<comment type="caution">
    <text evidence="7">The sequence shown here is derived from an EMBL/GenBank/DDBJ whole genome shotgun (WGS) entry which is preliminary data.</text>
</comment>
<dbReference type="GO" id="GO:0005829">
    <property type="term" value="C:cytosol"/>
    <property type="evidence" value="ECO:0007669"/>
    <property type="project" value="TreeGrafter"/>
</dbReference>
<dbReference type="PROSITE" id="PS50003">
    <property type="entry name" value="PH_DOMAIN"/>
    <property type="match status" value="1"/>
</dbReference>
<dbReference type="GO" id="GO:0032541">
    <property type="term" value="C:cortical endoplasmic reticulum"/>
    <property type="evidence" value="ECO:0007669"/>
    <property type="project" value="TreeGrafter"/>
</dbReference>
<feature type="region of interest" description="Disordered" evidence="5">
    <location>
        <begin position="324"/>
        <end position="345"/>
    </location>
</feature>
<dbReference type="Pfam" id="PF15409">
    <property type="entry name" value="PH_8"/>
    <property type="match status" value="1"/>
</dbReference>
<organism evidence="7 8">
    <name type="scientific">Amylocarpus encephaloides</name>
    <dbReference type="NCBI Taxonomy" id="45428"/>
    <lineage>
        <taxon>Eukaryota</taxon>
        <taxon>Fungi</taxon>
        <taxon>Dikarya</taxon>
        <taxon>Ascomycota</taxon>
        <taxon>Pezizomycotina</taxon>
        <taxon>Leotiomycetes</taxon>
        <taxon>Helotiales</taxon>
        <taxon>Helotiales incertae sedis</taxon>
        <taxon>Amylocarpus</taxon>
    </lineage>
</organism>
<dbReference type="GO" id="GO:0005886">
    <property type="term" value="C:plasma membrane"/>
    <property type="evidence" value="ECO:0007669"/>
    <property type="project" value="TreeGrafter"/>
</dbReference>
<keyword evidence="8" id="KW-1185">Reference proteome</keyword>
<evidence type="ECO:0000313" key="7">
    <source>
        <dbReference type="EMBL" id="KAG9238092.1"/>
    </source>
</evidence>
<keyword evidence="2" id="KW-0813">Transport</keyword>
<dbReference type="OrthoDB" id="1854502at2759"/>
<dbReference type="AlphaFoldDB" id="A0A9P8C958"/>
<feature type="region of interest" description="Disordered" evidence="5">
    <location>
        <begin position="384"/>
        <end position="486"/>
    </location>
</feature>
<dbReference type="GO" id="GO:0030011">
    <property type="term" value="P:maintenance of cell polarity"/>
    <property type="evidence" value="ECO:0007669"/>
    <property type="project" value="TreeGrafter"/>
</dbReference>
<dbReference type="FunFam" id="2.30.29.30:FF:000369">
    <property type="entry name" value="Oxysterol binding protein"/>
    <property type="match status" value="1"/>
</dbReference>
<dbReference type="SUPFAM" id="SSF50729">
    <property type="entry name" value="PH domain-like"/>
    <property type="match status" value="1"/>
</dbReference>
<name>A0A9P8C958_9HELO</name>
<feature type="region of interest" description="Disordered" evidence="5">
    <location>
        <begin position="88"/>
        <end position="109"/>
    </location>
</feature>
<comment type="similarity">
    <text evidence="1">Belongs to the OSBP family.</text>
</comment>
<feature type="region of interest" description="Disordered" evidence="5">
    <location>
        <begin position="176"/>
        <end position="226"/>
    </location>
</feature>
<evidence type="ECO:0000256" key="3">
    <source>
        <dbReference type="ARBA" id="ARBA00023055"/>
    </source>
</evidence>
<dbReference type="EMBL" id="MU251375">
    <property type="protein sequence ID" value="KAG9238092.1"/>
    <property type="molecule type" value="Genomic_DNA"/>
</dbReference>
<evidence type="ECO:0000256" key="1">
    <source>
        <dbReference type="ARBA" id="ARBA00008842"/>
    </source>
</evidence>
<accession>A0A9P8C958</accession>
<feature type="domain" description="PH" evidence="6">
    <location>
        <begin position="232"/>
        <end position="326"/>
    </location>
</feature>
<feature type="compositionally biased region" description="Acidic residues" evidence="5">
    <location>
        <begin position="558"/>
        <end position="569"/>
    </location>
</feature>
<evidence type="ECO:0000256" key="4">
    <source>
        <dbReference type="ARBA" id="ARBA00023121"/>
    </source>
</evidence>
<dbReference type="Gene3D" id="2.60.120.680">
    <property type="entry name" value="GOLD domain"/>
    <property type="match status" value="1"/>
</dbReference>